<dbReference type="PANTHER" id="PTHR10357:SF179">
    <property type="entry name" value="NEUTRAL AND BASIC AMINO ACID TRANSPORT PROTEIN RBAT"/>
    <property type="match status" value="1"/>
</dbReference>
<comment type="similarity">
    <text evidence="1">Belongs to the glycosyl hydrolase 13 family.</text>
</comment>
<evidence type="ECO:0000313" key="6">
    <source>
        <dbReference type="Proteomes" id="UP000261166"/>
    </source>
</evidence>
<gene>
    <name evidence="4" type="ORF">DWY69_10380</name>
    <name evidence="3" type="ORF">DXC51_06355</name>
</gene>
<dbReference type="Proteomes" id="UP000260812">
    <property type="component" value="Unassembled WGS sequence"/>
</dbReference>
<evidence type="ECO:0000313" key="4">
    <source>
        <dbReference type="EMBL" id="RGE71879.1"/>
    </source>
</evidence>
<evidence type="ECO:0000313" key="3">
    <source>
        <dbReference type="EMBL" id="RGE63566.1"/>
    </source>
</evidence>
<reference evidence="4 6" key="1">
    <citation type="submission" date="2018-08" db="EMBL/GenBank/DDBJ databases">
        <title>A genome reference for cultivated species of the human gut microbiota.</title>
        <authorList>
            <person name="Zou Y."/>
            <person name="Xue W."/>
            <person name="Luo G."/>
        </authorList>
    </citation>
    <scope>NUCLEOTIDE SEQUENCE [LARGE SCALE GENOMIC DNA]</scope>
    <source>
        <strain evidence="4 6">AF26-4BH</strain>
        <strain evidence="3">TF05-5AC</strain>
    </source>
</reference>
<dbReference type="GeneID" id="97986510"/>
<dbReference type="SMART" id="SM00642">
    <property type="entry name" value="Aamy"/>
    <property type="match status" value="1"/>
</dbReference>
<dbReference type="InterPro" id="IPR045857">
    <property type="entry name" value="O16G_dom_2"/>
</dbReference>
<evidence type="ECO:0000313" key="5">
    <source>
        <dbReference type="Proteomes" id="UP000260812"/>
    </source>
</evidence>
<dbReference type="SUPFAM" id="SSF51445">
    <property type="entry name" value="(Trans)glycosidases"/>
    <property type="match status" value="1"/>
</dbReference>
<dbReference type="GO" id="GO:0004556">
    <property type="term" value="F:alpha-amylase activity"/>
    <property type="evidence" value="ECO:0007669"/>
    <property type="project" value="TreeGrafter"/>
</dbReference>
<dbReference type="Pfam" id="PF00128">
    <property type="entry name" value="Alpha-amylase"/>
    <property type="match status" value="1"/>
</dbReference>
<dbReference type="RefSeq" id="WP_102287804.1">
    <property type="nucleotide sequence ID" value="NZ_LT969517.1"/>
</dbReference>
<keyword evidence="5" id="KW-1185">Reference proteome</keyword>
<proteinExistence type="inferred from homology"/>
<dbReference type="Gene3D" id="2.60.40.1180">
    <property type="entry name" value="Golgi alpha-mannosidase II"/>
    <property type="match status" value="1"/>
</dbReference>
<organism evidence="4 6">
    <name type="scientific">Eisenbergiella massiliensis</name>
    <dbReference type="NCBI Taxonomy" id="1720294"/>
    <lineage>
        <taxon>Bacteria</taxon>
        <taxon>Bacillati</taxon>
        <taxon>Bacillota</taxon>
        <taxon>Clostridia</taxon>
        <taxon>Lachnospirales</taxon>
        <taxon>Lachnospiraceae</taxon>
        <taxon>Eisenbergiella</taxon>
    </lineage>
</organism>
<dbReference type="InterPro" id="IPR017853">
    <property type="entry name" value="GH"/>
</dbReference>
<dbReference type="PANTHER" id="PTHR10357">
    <property type="entry name" value="ALPHA-AMYLASE FAMILY MEMBER"/>
    <property type="match status" value="1"/>
</dbReference>
<dbReference type="EMBL" id="QVLV01000003">
    <property type="protein sequence ID" value="RGE63566.1"/>
    <property type="molecule type" value="Genomic_DNA"/>
</dbReference>
<dbReference type="InterPro" id="IPR013780">
    <property type="entry name" value="Glyco_hydro_b"/>
</dbReference>
<protein>
    <submittedName>
        <fullName evidence="4">Glycosylase</fullName>
    </submittedName>
</protein>
<dbReference type="InterPro" id="IPR006047">
    <property type="entry name" value="GH13_cat_dom"/>
</dbReference>
<dbReference type="AlphaFoldDB" id="A0A3E3IXR0"/>
<dbReference type="SUPFAM" id="SSF51011">
    <property type="entry name" value="Glycosyl hydrolase domain"/>
    <property type="match status" value="1"/>
</dbReference>
<sequence length="521" mass="58932">MAEWLKKAIFYEVYPQSFKDSNGDGIGDIPGLMEKLDYIRELGMNAIWINPCFDSPFYDAGYDVADYYRVAPRYGTNEDLKRLFEKAHSYGMHVLLDLVPGHTAVTHPWFLESMKAEKNEYTDRYVWTDSPYKRMENVRGIVSILRGISPRYGTCGVNCFSTQPALNYGFARIDDPAWQQPVDAPGPRASREELMNIMRFWLGLGCDGFRVDMAGSLVKNDDDKTETIRLWQEVRAFLDREFPEAVLVSEWGRPEVSLKAGFHMDFFLHFGDTGYMDLFRTEHPFFNEEGKGDISVFVKHYQENEKASGGKGMMCMPSGNHDMIRISKQLDTRQMKLAYAFIYALPGAPFLYYGDEIGMRYVEDLVSVEGGYERTGSRSPMQWDKSTNAGFSSAPAEALYIPLDPGDDRPDAASQMEETDSLYNTVKKLISVRQAHSALQGDGKIEFLYAGDHTYPLVFERSSAEEKVLVIINPSGKEQECQVPCEGSWEVIYSCGGLPVMESGKVKAAAVSACWMKKTLI</sequence>
<dbReference type="Gene3D" id="3.20.20.80">
    <property type="entry name" value="Glycosidases"/>
    <property type="match status" value="1"/>
</dbReference>
<accession>A0A3E3IXR0</accession>
<dbReference type="Proteomes" id="UP000261166">
    <property type="component" value="Unassembled WGS sequence"/>
</dbReference>
<dbReference type="CDD" id="cd11348">
    <property type="entry name" value="AmyAc_2"/>
    <property type="match status" value="1"/>
</dbReference>
<dbReference type="GO" id="GO:0009313">
    <property type="term" value="P:oligosaccharide catabolic process"/>
    <property type="evidence" value="ECO:0007669"/>
    <property type="project" value="TreeGrafter"/>
</dbReference>
<feature type="domain" description="Glycosyl hydrolase family 13 catalytic" evidence="2">
    <location>
        <begin position="12"/>
        <end position="378"/>
    </location>
</feature>
<evidence type="ECO:0000259" key="2">
    <source>
        <dbReference type="SMART" id="SM00642"/>
    </source>
</evidence>
<evidence type="ECO:0000256" key="1">
    <source>
        <dbReference type="ARBA" id="ARBA00008061"/>
    </source>
</evidence>
<dbReference type="Gene3D" id="3.90.400.10">
    <property type="entry name" value="Oligo-1,6-glucosidase, Domain 2"/>
    <property type="match status" value="1"/>
</dbReference>
<dbReference type="OrthoDB" id="9805159at2"/>
<comment type="caution">
    <text evidence="4">The sequence shown here is derived from an EMBL/GenBank/DDBJ whole genome shotgun (WGS) entry which is preliminary data.</text>
</comment>
<name>A0A3E3IXR0_9FIRM</name>
<dbReference type="EMBL" id="QVLU01000008">
    <property type="protein sequence ID" value="RGE71879.1"/>
    <property type="molecule type" value="Genomic_DNA"/>
</dbReference>